<comment type="caution">
    <text evidence="1">The sequence shown here is derived from an EMBL/GenBank/DDBJ whole genome shotgun (WGS) entry which is preliminary data.</text>
</comment>
<dbReference type="EMBL" id="JAQFWQ010000031">
    <property type="protein sequence ID" value="MDA2811551.1"/>
    <property type="molecule type" value="Genomic_DNA"/>
</dbReference>
<gene>
    <name evidence="1" type="ORF">O4J56_12995</name>
</gene>
<evidence type="ECO:0008006" key="3">
    <source>
        <dbReference type="Google" id="ProtNLM"/>
    </source>
</evidence>
<dbReference type="RefSeq" id="WP_270686004.1">
    <property type="nucleotide sequence ID" value="NZ_JAQFWQ010000031.1"/>
</dbReference>
<evidence type="ECO:0000313" key="2">
    <source>
        <dbReference type="Proteomes" id="UP001527866"/>
    </source>
</evidence>
<name>A0ABT4U4B3_9ACTN</name>
<reference evidence="1 2" key="1">
    <citation type="submission" date="2023-01" db="EMBL/GenBank/DDBJ databases">
        <title>Draft genome sequence of Nocardiopsis sp. RSe5-2 isolated from halophytes.</title>
        <authorList>
            <person name="Duangmal K."/>
            <person name="Chantavorakit T."/>
        </authorList>
    </citation>
    <scope>NUCLEOTIDE SEQUENCE [LARGE SCALE GENOMIC DNA]</scope>
    <source>
        <strain evidence="1 2">RSe5-2</strain>
    </source>
</reference>
<dbReference type="Proteomes" id="UP001527866">
    <property type="component" value="Unassembled WGS sequence"/>
</dbReference>
<organism evidence="1 2">
    <name type="scientific">Nocardiopsis endophytica</name>
    <dbReference type="NCBI Taxonomy" id="3018445"/>
    <lineage>
        <taxon>Bacteria</taxon>
        <taxon>Bacillati</taxon>
        <taxon>Actinomycetota</taxon>
        <taxon>Actinomycetes</taxon>
        <taxon>Streptosporangiales</taxon>
        <taxon>Nocardiopsidaceae</taxon>
        <taxon>Nocardiopsis</taxon>
    </lineage>
</organism>
<evidence type="ECO:0000313" key="1">
    <source>
        <dbReference type="EMBL" id="MDA2811551.1"/>
    </source>
</evidence>
<protein>
    <recommendedName>
        <fullName evidence="3">Lantibiotic</fullName>
    </recommendedName>
</protein>
<keyword evidence="2" id="KW-1185">Reference proteome</keyword>
<accession>A0ABT4U4B3</accession>
<proteinExistence type="predicted"/>
<sequence>MTNPNAGILVEIDDQNLRGIAFGADAHPNTLSFTCEDSFTFPICVTFTEDVGICP</sequence>